<proteinExistence type="predicted"/>
<evidence type="ECO:0000256" key="1">
    <source>
        <dbReference type="SAM" id="MobiDB-lite"/>
    </source>
</evidence>
<evidence type="ECO:0000313" key="2">
    <source>
        <dbReference type="EMBL" id="RKF76563.1"/>
    </source>
</evidence>
<feature type="compositionally biased region" description="Basic and acidic residues" evidence="1">
    <location>
        <begin position="1"/>
        <end position="10"/>
    </location>
</feature>
<comment type="caution">
    <text evidence="2">The sequence shown here is derived from an EMBL/GenBank/DDBJ whole genome shotgun (WGS) entry which is preliminary data.</text>
</comment>
<dbReference type="EMBL" id="MCBR01007092">
    <property type="protein sequence ID" value="RKF76563.1"/>
    <property type="molecule type" value="Genomic_DNA"/>
</dbReference>
<dbReference type="Proteomes" id="UP000285405">
    <property type="component" value="Unassembled WGS sequence"/>
</dbReference>
<name>A0A420IPV5_9PEZI</name>
<dbReference type="AlphaFoldDB" id="A0A420IPV5"/>
<organism evidence="2 3">
    <name type="scientific">Golovinomyces cichoracearum</name>
    <dbReference type="NCBI Taxonomy" id="62708"/>
    <lineage>
        <taxon>Eukaryota</taxon>
        <taxon>Fungi</taxon>
        <taxon>Dikarya</taxon>
        <taxon>Ascomycota</taxon>
        <taxon>Pezizomycotina</taxon>
        <taxon>Leotiomycetes</taxon>
        <taxon>Erysiphales</taxon>
        <taxon>Erysiphaceae</taxon>
        <taxon>Golovinomyces</taxon>
    </lineage>
</organism>
<protein>
    <submittedName>
        <fullName evidence="2">Uncharacterized protein</fullName>
    </submittedName>
</protein>
<gene>
    <name evidence="2" type="ORF">GcC1_070017</name>
</gene>
<reference evidence="2 3" key="1">
    <citation type="journal article" date="2018" name="BMC Genomics">
        <title>Comparative genome analyses reveal sequence features reflecting distinct modes of host-adaptation between dicot and monocot powdery mildew.</title>
        <authorList>
            <person name="Wu Y."/>
            <person name="Ma X."/>
            <person name="Pan Z."/>
            <person name="Kale S.D."/>
            <person name="Song Y."/>
            <person name="King H."/>
            <person name="Zhang Q."/>
            <person name="Presley C."/>
            <person name="Deng X."/>
            <person name="Wei C.I."/>
            <person name="Xiao S."/>
        </authorList>
    </citation>
    <scope>NUCLEOTIDE SEQUENCE [LARGE SCALE GENOMIC DNA]</scope>
    <source>
        <strain evidence="2">UCSC1</strain>
    </source>
</reference>
<feature type="region of interest" description="Disordered" evidence="1">
    <location>
        <begin position="1"/>
        <end position="22"/>
    </location>
</feature>
<accession>A0A420IPV5</accession>
<evidence type="ECO:0000313" key="3">
    <source>
        <dbReference type="Proteomes" id="UP000285405"/>
    </source>
</evidence>
<sequence>MEEGSTKEINDDQSPGSLEAPRRTQDCLRELCNISKPEAITRRSIRQCIAEEMEDQFMAAIQKRN</sequence>